<dbReference type="PROSITE" id="PS00380">
    <property type="entry name" value="RHODANESE_1"/>
    <property type="match status" value="1"/>
</dbReference>
<dbReference type="SMART" id="SM00450">
    <property type="entry name" value="RHOD"/>
    <property type="match status" value="2"/>
</dbReference>
<comment type="caution">
    <text evidence="3">The sequence shown here is derived from an EMBL/GenBank/DDBJ whole genome shotgun (WGS) entry which is preliminary data.</text>
</comment>
<dbReference type="InterPro" id="IPR050229">
    <property type="entry name" value="GlpE_sulfurtransferase"/>
</dbReference>
<feature type="domain" description="Rhodanese" evidence="2">
    <location>
        <begin position="76"/>
        <end position="165"/>
    </location>
</feature>
<dbReference type="EMBL" id="JAUOZS010000002">
    <property type="protein sequence ID" value="MDT8904056.1"/>
    <property type="molecule type" value="Genomic_DNA"/>
</dbReference>
<dbReference type="InterPro" id="IPR001763">
    <property type="entry name" value="Rhodanese-like_dom"/>
</dbReference>
<dbReference type="SUPFAM" id="SSF52821">
    <property type="entry name" value="Rhodanese/Cell cycle control phosphatase"/>
    <property type="match status" value="2"/>
</dbReference>
<dbReference type="Gene3D" id="3.40.250.10">
    <property type="entry name" value="Rhodanese-like domain"/>
    <property type="match status" value="2"/>
</dbReference>
<keyword evidence="1" id="KW-0732">Signal</keyword>
<keyword evidence="4" id="KW-1185">Reference proteome</keyword>
<evidence type="ECO:0000313" key="3">
    <source>
        <dbReference type="EMBL" id="MDT8904056.1"/>
    </source>
</evidence>
<accession>A0ABU3P7B2</accession>
<feature type="chain" id="PRO_5047455105" evidence="1">
    <location>
        <begin position="22"/>
        <end position="342"/>
    </location>
</feature>
<evidence type="ECO:0000259" key="2">
    <source>
        <dbReference type="PROSITE" id="PS50206"/>
    </source>
</evidence>
<name>A0ABU3P7B2_9FIRM</name>
<evidence type="ECO:0000256" key="1">
    <source>
        <dbReference type="SAM" id="SignalP"/>
    </source>
</evidence>
<feature type="domain" description="Rhodanese" evidence="2">
    <location>
        <begin position="225"/>
        <end position="310"/>
    </location>
</feature>
<dbReference type="Pfam" id="PF00581">
    <property type="entry name" value="Rhodanese"/>
    <property type="match status" value="2"/>
</dbReference>
<protein>
    <submittedName>
        <fullName evidence="3">Rhodanese-like domain-containing protein</fullName>
    </submittedName>
</protein>
<dbReference type="PANTHER" id="PTHR43031:SF1">
    <property type="entry name" value="PYRIDINE NUCLEOTIDE-DISULPHIDE OXIDOREDUCTASE"/>
    <property type="match status" value="1"/>
</dbReference>
<dbReference type="Proteomes" id="UP001254848">
    <property type="component" value="Unassembled WGS sequence"/>
</dbReference>
<dbReference type="PROSITE" id="PS50206">
    <property type="entry name" value="RHODANESE_3"/>
    <property type="match status" value="2"/>
</dbReference>
<sequence>MNPLKAVLTAVAALVVAAALAGCGSAPKSAAPVKQAAVAIGNPFAVLQAETDKYLQQDRPLYIEPEEVLAKAVTAGDQSLYLVDIRNDEHYAAAHIPGAIHIAYADVWREQKTAYLPRDKKIVVIDYSGHTASQVAAFWSMLGFDATAMKNGMAGWSRDREVVGGSPLACEALNYPVTTAVTAAAGHELPKIETKAVSLAELLAERSREATGTAPVIQPQDLLAKRGEYFLADIRRGEHYGAGHIEGAVNIPFRSLAMTENLRKLPADRTIVVVDYDGHAASQAARLLNQLGYKATVLKNGMSVWTADEKVIGAKSVACNVGEHPVAKLNAPLKPGPSTAAT</sequence>
<dbReference type="RefSeq" id="WP_413782617.1">
    <property type="nucleotide sequence ID" value="NZ_JAUOZS010000002.1"/>
</dbReference>
<proteinExistence type="predicted"/>
<reference evidence="3 4" key="1">
    <citation type="submission" date="2023-07" db="EMBL/GenBank/DDBJ databases">
        <title>The novel representative of Negativicutes class, Anaeroselena agilis gen. nov. sp. nov.</title>
        <authorList>
            <person name="Prokofeva M.I."/>
            <person name="Elcheninov A.G."/>
            <person name="Klyukina A."/>
            <person name="Kublanov I.V."/>
            <person name="Frolov E.N."/>
            <person name="Podosokorskaya O.A."/>
        </authorList>
    </citation>
    <scope>NUCLEOTIDE SEQUENCE [LARGE SCALE GENOMIC DNA]</scope>
    <source>
        <strain evidence="3 4">4137-cl</strain>
    </source>
</reference>
<dbReference type="InterPro" id="IPR036873">
    <property type="entry name" value="Rhodanese-like_dom_sf"/>
</dbReference>
<dbReference type="CDD" id="cd00158">
    <property type="entry name" value="RHOD"/>
    <property type="match status" value="2"/>
</dbReference>
<feature type="signal peptide" evidence="1">
    <location>
        <begin position="1"/>
        <end position="21"/>
    </location>
</feature>
<dbReference type="InterPro" id="IPR001307">
    <property type="entry name" value="Thiosulphate_STrfase_CS"/>
</dbReference>
<dbReference type="PANTHER" id="PTHR43031">
    <property type="entry name" value="FAD-DEPENDENT OXIDOREDUCTASE"/>
    <property type="match status" value="1"/>
</dbReference>
<dbReference type="PROSITE" id="PS51257">
    <property type="entry name" value="PROKAR_LIPOPROTEIN"/>
    <property type="match status" value="1"/>
</dbReference>
<gene>
    <name evidence="3" type="ORF">Q4T40_22710</name>
</gene>
<evidence type="ECO:0000313" key="4">
    <source>
        <dbReference type="Proteomes" id="UP001254848"/>
    </source>
</evidence>
<organism evidence="3 4">
    <name type="scientific">Anaeroselena agilis</name>
    <dbReference type="NCBI Taxonomy" id="3063788"/>
    <lineage>
        <taxon>Bacteria</taxon>
        <taxon>Bacillati</taxon>
        <taxon>Bacillota</taxon>
        <taxon>Negativicutes</taxon>
        <taxon>Acetonemataceae</taxon>
        <taxon>Anaeroselena</taxon>
    </lineage>
</organism>